<dbReference type="InterPro" id="IPR016181">
    <property type="entry name" value="Acyl_CoA_acyltransferase"/>
</dbReference>
<reference evidence="1" key="1">
    <citation type="submission" date="2022-09" db="EMBL/GenBank/DDBJ databases">
        <title>Actin cytoskeleton and complex cell architecture in an #Asgard archaeon.</title>
        <authorList>
            <person name="Ponce Toledo R.I."/>
            <person name="Schleper C."/>
            <person name="Rodrigues Oliveira T."/>
            <person name="Wollweber F."/>
            <person name="Xu J."/>
            <person name="Rittmann S."/>
            <person name="Klingl A."/>
            <person name="Pilhofer M."/>
        </authorList>
    </citation>
    <scope>NUCLEOTIDE SEQUENCE</scope>
    <source>
        <strain evidence="1">B-35</strain>
    </source>
</reference>
<evidence type="ECO:0008006" key="3">
    <source>
        <dbReference type="Google" id="ProtNLM"/>
    </source>
</evidence>
<sequence>MKFQKSDMQPFQDDKVILRPYDCNSDPEKIVKYIFDKMNNEEGIKALQSSDARFKSRGNLEVRFVAEFKQELIASLTLNTEYWNKKGYHMYAVVTAPQNRGSGISQ</sequence>
<keyword evidence="2" id="KW-1185">Reference proteome</keyword>
<gene>
    <name evidence="1" type="ORF">NEF87_001917</name>
</gene>
<dbReference type="SUPFAM" id="SSF55729">
    <property type="entry name" value="Acyl-CoA N-acyltransferases (Nat)"/>
    <property type="match status" value="1"/>
</dbReference>
<dbReference type="Proteomes" id="UP001208689">
    <property type="component" value="Chromosome"/>
</dbReference>
<evidence type="ECO:0000313" key="1">
    <source>
        <dbReference type="EMBL" id="UYP45632.1"/>
    </source>
</evidence>
<proteinExistence type="predicted"/>
<organism evidence="1 2">
    <name type="scientific">Candidatus Lokiarchaeum ossiferum</name>
    <dbReference type="NCBI Taxonomy" id="2951803"/>
    <lineage>
        <taxon>Archaea</taxon>
        <taxon>Promethearchaeati</taxon>
        <taxon>Promethearchaeota</taxon>
        <taxon>Promethearchaeia</taxon>
        <taxon>Promethearchaeales</taxon>
        <taxon>Promethearchaeaceae</taxon>
        <taxon>Candidatus Lokiarchaeum</taxon>
    </lineage>
</organism>
<dbReference type="EMBL" id="CP104013">
    <property type="protein sequence ID" value="UYP45632.1"/>
    <property type="molecule type" value="Genomic_DNA"/>
</dbReference>
<name>A0ABY6HQ58_9ARCH</name>
<dbReference type="CDD" id="cd04301">
    <property type="entry name" value="NAT_SF"/>
    <property type="match status" value="1"/>
</dbReference>
<protein>
    <recommendedName>
        <fullName evidence="3">N-acetyltransferase domain-containing protein</fullName>
    </recommendedName>
</protein>
<evidence type="ECO:0000313" key="2">
    <source>
        <dbReference type="Proteomes" id="UP001208689"/>
    </source>
</evidence>
<accession>A0ABY6HQ58</accession>